<dbReference type="PANTHER" id="PTHR11926:SF1494">
    <property type="entry name" value="FLAVONOL 3-O-GLUCOSYLTRANSFERASE UGT76E12-RELATED"/>
    <property type="match status" value="1"/>
</dbReference>
<dbReference type="AlphaFoldDB" id="A0A6I9UK31"/>
<reference evidence="4" key="1">
    <citation type="submission" date="2025-08" db="UniProtKB">
        <authorList>
            <consortium name="RefSeq"/>
        </authorList>
    </citation>
    <scope>IDENTIFICATION</scope>
</reference>
<keyword evidence="2" id="KW-0808">Transferase</keyword>
<keyword evidence="3" id="KW-1185">Reference proteome</keyword>
<evidence type="ECO:0000313" key="3">
    <source>
        <dbReference type="Proteomes" id="UP000504604"/>
    </source>
</evidence>
<name>A0A6I9UK31_SESIN</name>
<proteinExistence type="inferred from homology"/>
<dbReference type="RefSeq" id="XP_011094734.1">
    <property type="nucleotide sequence ID" value="XM_011096432.1"/>
</dbReference>
<dbReference type="KEGG" id="sind:105174355"/>
<dbReference type="GeneID" id="105174355"/>
<dbReference type="GO" id="GO:0080044">
    <property type="term" value="F:quercetin 7-O-glucosyltransferase activity"/>
    <property type="evidence" value="ECO:0007669"/>
    <property type="project" value="TreeGrafter"/>
</dbReference>
<evidence type="ECO:0000256" key="1">
    <source>
        <dbReference type="ARBA" id="ARBA00009995"/>
    </source>
</evidence>
<sequence length="277" mass="31100">MASRVKLHPIIIPFPCINLVLKLASKGFLVTFVHLEFVHHTLSKSRHDKQLTKSIYSPMPVNQVLTYVTQQSMMVFLWNTTDFSTWRNTLNSWPETIAEKYNLVNVSVSDRNSIGVFFDLPLGTSKTVISHAKISKHVFEAIAYGLLLSEVNFIWVVRPGIVASDDANGLPAGFEDAVQDRGLVVPWCNQVMVLSNPAAGGFFTHCGWNSELVVDDWKIGINLCDGSYIDREEVALKIKRLMSGTILKGLNQRIMEVRVKLHDGVHMDGSSERKFGR</sequence>
<dbReference type="GO" id="GO:0080043">
    <property type="term" value="F:quercetin 3-O-glucosyltransferase activity"/>
    <property type="evidence" value="ECO:0007669"/>
    <property type="project" value="TreeGrafter"/>
</dbReference>
<dbReference type="Gene3D" id="3.40.50.2000">
    <property type="entry name" value="Glycogen Phosphorylase B"/>
    <property type="match status" value="4"/>
</dbReference>
<evidence type="ECO:0000256" key="2">
    <source>
        <dbReference type="ARBA" id="ARBA00022676"/>
    </source>
</evidence>
<accession>A0A6I9UK31</accession>
<dbReference type="OrthoDB" id="5835829at2759"/>
<gene>
    <name evidence="4" type="primary">LOC105174355</name>
</gene>
<dbReference type="SUPFAM" id="SSF53756">
    <property type="entry name" value="UDP-Glycosyltransferase/glycogen phosphorylase"/>
    <property type="match status" value="1"/>
</dbReference>
<keyword evidence="2" id="KW-0328">Glycosyltransferase</keyword>
<dbReference type="PANTHER" id="PTHR11926">
    <property type="entry name" value="GLUCOSYL/GLUCURONOSYL TRANSFERASES"/>
    <property type="match status" value="1"/>
</dbReference>
<comment type="similarity">
    <text evidence="1">Belongs to the UDP-glycosyltransferase family.</text>
</comment>
<dbReference type="InParanoid" id="A0A6I9UK31"/>
<organism evidence="3 4">
    <name type="scientific">Sesamum indicum</name>
    <name type="common">Oriental sesame</name>
    <name type="synonym">Sesamum orientale</name>
    <dbReference type="NCBI Taxonomy" id="4182"/>
    <lineage>
        <taxon>Eukaryota</taxon>
        <taxon>Viridiplantae</taxon>
        <taxon>Streptophyta</taxon>
        <taxon>Embryophyta</taxon>
        <taxon>Tracheophyta</taxon>
        <taxon>Spermatophyta</taxon>
        <taxon>Magnoliopsida</taxon>
        <taxon>eudicotyledons</taxon>
        <taxon>Gunneridae</taxon>
        <taxon>Pentapetalae</taxon>
        <taxon>asterids</taxon>
        <taxon>lamiids</taxon>
        <taxon>Lamiales</taxon>
        <taxon>Pedaliaceae</taxon>
        <taxon>Sesamum</taxon>
    </lineage>
</organism>
<evidence type="ECO:0000313" key="4">
    <source>
        <dbReference type="RefSeq" id="XP_011094734.1"/>
    </source>
</evidence>
<protein>
    <submittedName>
        <fullName evidence="4">UDP-glycosyltransferase 86A1-like</fullName>
    </submittedName>
</protein>
<dbReference type="Proteomes" id="UP000504604">
    <property type="component" value="Linkage group LG11"/>
</dbReference>